<feature type="transmembrane region" description="Helical" evidence="6">
    <location>
        <begin position="20"/>
        <end position="39"/>
    </location>
</feature>
<dbReference type="AlphaFoldDB" id="A0AA39DTX3"/>
<name>A0AA39DTX3_VITRO</name>
<keyword evidence="4 6" id="KW-1133">Transmembrane helix</keyword>
<gene>
    <name evidence="8" type="ORF">PVL29_009809</name>
</gene>
<feature type="transmembrane region" description="Helical" evidence="6">
    <location>
        <begin position="159"/>
        <end position="180"/>
    </location>
</feature>
<comment type="caution">
    <text evidence="8">The sequence shown here is derived from an EMBL/GenBank/DDBJ whole genome shotgun (WGS) entry which is preliminary data.</text>
</comment>
<dbReference type="GO" id="GO:0005886">
    <property type="term" value="C:plasma membrane"/>
    <property type="evidence" value="ECO:0007669"/>
    <property type="project" value="TreeGrafter"/>
</dbReference>
<feature type="transmembrane region" description="Helical" evidence="6">
    <location>
        <begin position="114"/>
        <end position="139"/>
    </location>
</feature>
<organism evidence="8 9">
    <name type="scientific">Vitis rotundifolia</name>
    <name type="common">Muscadine grape</name>
    <dbReference type="NCBI Taxonomy" id="103349"/>
    <lineage>
        <taxon>Eukaryota</taxon>
        <taxon>Viridiplantae</taxon>
        <taxon>Streptophyta</taxon>
        <taxon>Embryophyta</taxon>
        <taxon>Tracheophyta</taxon>
        <taxon>Spermatophyta</taxon>
        <taxon>Magnoliopsida</taxon>
        <taxon>eudicotyledons</taxon>
        <taxon>Gunneridae</taxon>
        <taxon>Pentapetalae</taxon>
        <taxon>rosids</taxon>
        <taxon>Vitales</taxon>
        <taxon>Vitaceae</taxon>
        <taxon>Viteae</taxon>
        <taxon>Vitis</taxon>
    </lineage>
</organism>
<comment type="similarity">
    <text evidence="2">Belongs to the ammonia transporter channel (TC 1.A.11.2) family.</text>
</comment>
<evidence type="ECO:0000313" key="8">
    <source>
        <dbReference type="EMBL" id="KAJ9694012.1"/>
    </source>
</evidence>
<protein>
    <recommendedName>
        <fullName evidence="7">Ammonium transporter AmtB-like domain-containing protein</fullName>
    </recommendedName>
</protein>
<dbReference type="Gene3D" id="1.10.3430.10">
    <property type="entry name" value="Ammonium transporter AmtB like domains"/>
    <property type="match status" value="1"/>
</dbReference>
<evidence type="ECO:0000313" key="9">
    <source>
        <dbReference type="Proteomes" id="UP001168098"/>
    </source>
</evidence>
<dbReference type="GO" id="GO:0008519">
    <property type="term" value="F:ammonium channel activity"/>
    <property type="evidence" value="ECO:0007669"/>
    <property type="project" value="InterPro"/>
</dbReference>
<evidence type="ECO:0000259" key="7">
    <source>
        <dbReference type="Pfam" id="PF00909"/>
    </source>
</evidence>
<reference evidence="8 9" key="1">
    <citation type="journal article" date="2023" name="BMC Biotechnol.">
        <title>Vitis rotundifolia cv Carlos genome sequencing.</title>
        <authorList>
            <person name="Huff M."/>
            <person name="Hulse-Kemp A."/>
            <person name="Scheffler B."/>
            <person name="Youngblood R."/>
            <person name="Simpson S."/>
            <person name="Babiker E."/>
            <person name="Staton M."/>
        </authorList>
    </citation>
    <scope>NUCLEOTIDE SEQUENCE [LARGE SCALE GENOMIC DNA]</scope>
    <source>
        <tissue evidence="8">Leaf</tissue>
    </source>
</reference>
<evidence type="ECO:0000256" key="4">
    <source>
        <dbReference type="ARBA" id="ARBA00022989"/>
    </source>
</evidence>
<proteinExistence type="inferred from homology"/>
<dbReference type="InterPro" id="IPR024041">
    <property type="entry name" value="NH4_transpt_AmtB-like_dom"/>
</dbReference>
<dbReference type="SUPFAM" id="SSF111352">
    <property type="entry name" value="Ammonium transporter"/>
    <property type="match status" value="1"/>
</dbReference>
<evidence type="ECO:0000256" key="5">
    <source>
        <dbReference type="ARBA" id="ARBA00023136"/>
    </source>
</evidence>
<feature type="domain" description="Ammonium transporter AmtB-like" evidence="7">
    <location>
        <begin position="1"/>
        <end position="206"/>
    </location>
</feature>
<evidence type="ECO:0000256" key="2">
    <source>
        <dbReference type="ARBA" id="ARBA00005887"/>
    </source>
</evidence>
<keyword evidence="3 6" id="KW-0812">Transmembrane</keyword>
<accession>A0AA39DTX3</accession>
<dbReference type="FunFam" id="1.10.3430.10:FF:000043">
    <property type="entry name" value="Uncharacterized protein"/>
    <property type="match status" value="1"/>
</dbReference>
<dbReference type="Proteomes" id="UP001168098">
    <property type="component" value="Unassembled WGS sequence"/>
</dbReference>
<dbReference type="InterPro" id="IPR001905">
    <property type="entry name" value="Ammonium_transpt"/>
</dbReference>
<dbReference type="Pfam" id="PF00909">
    <property type="entry name" value="Ammonium_transp"/>
    <property type="match status" value="1"/>
</dbReference>
<dbReference type="EMBL" id="JARBHA010000008">
    <property type="protein sequence ID" value="KAJ9694012.1"/>
    <property type="molecule type" value="Genomic_DNA"/>
</dbReference>
<dbReference type="PANTHER" id="PTHR43029">
    <property type="entry name" value="AMMONIUM TRANSPORTER MEP2"/>
    <property type="match status" value="1"/>
</dbReference>
<comment type="subcellular location">
    <subcellularLocation>
        <location evidence="1">Membrane</location>
        <topology evidence="1">Multi-pass membrane protein</topology>
    </subcellularLocation>
</comment>
<keyword evidence="5 6" id="KW-0472">Membrane</keyword>
<dbReference type="InterPro" id="IPR029020">
    <property type="entry name" value="Ammonium/urea_transptr"/>
</dbReference>
<dbReference type="PANTHER" id="PTHR43029:SF17">
    <property type="entry name" value="TRANSPORTER 2, PUTATIVE-RELATED"/>
    <property type="match status" value="1"/>
</dbReference>
<sequence>MGWTGFNGGDPFAANVDSSLAVLNTHICAATSLLVWTFWDTFFFKKPSVIGAIQGMITGLVCITPGAGLVQGWAALIMGIASGSVPWYTMMCLSRILPFLQKIDDTLGVFHTHAVAGTLGGALTGLFAHPDLSALFIVVPNSRGAFYGGRGGVQFLKQLVGASFIIGWNVIVTSIILLAISKFIPLRMPEEELIIGDDAAHGEEAYALAGQGAREISTYNNMQLQNASGFEL</sequence>
<keyword evidence="9" id="KW-1185">Reference proteome</keyword>
<evidence type="ECO:0000256" key="6">
    <source>
        <dbReference type="SAM" id="Phobius"/>
    </source>
</evidence>
<evidence type="ECO:0000256" key="3">
    <source>
        <dbReference type="ARBA" id="ARBA00022692"/>
    </source>
</evidence>
<evidence type="ECO:0000256" key="1">
    <source>
        <dbReference type="ARBA" id="ARBA00004141"/>
    </source>
</evidence>